<gene>
    <name evidence="3" type="ORF">OM960_23065</name>
</gene>
<dbReference type="RefSeq" id="WP_264773644.1">
    <property type="nucleotide sequence ID" value="NZ_JAPDOG010000042.1"/>
</dbReference>
<evidence type="ECO:0000256" key="1">
    <source>
        <dbReference type="SAM" id="MobiDB-lite"/>
    </source>
</evidence>
<feature type="transmembrane region" description="Helical" evidence="2">
    <location>
        <begin position="94"/>
        <end position="113"/>
    </location>
</feature>
<protein>
    <submittedName>
        <fullName evidence="3">Uncharacterized protein</fullName>
    </submittedName>
</protein>
<keyword evidence="2" id="KW-0812">Transmembrane</keyword>
<comment type="caution">
    <text evidence="3">The sequence shown here is derived from an EMBL/GenBank/DDBJ whole genome shotgun (WGS) entry which is preliminary data.</text>
</comment>
<accession>A0ABT3J9R0</accession>
<feature type="region of interest" description="Disordered" evidence="1">
    <location>
        <begin position="44"/>
        <end position="69"/>
    </location>
</feature>
<keyword evidence="2" id="KW-1133">Transmembrane helix</keyword>
<dbReference type="Proteomes" id="UP001207582">
    <property type="component" value="Unassembled WGS sequence"/>
</dbReference>
<organism evidence="3 4">
    <name type="scientific">Defluviimonas salinarum</name>
    <dbReference type="NCBI Taxonomy" id="2992147"/>
    <lineage>
        <taxon>Bacteria</taxon>
        <taxon>Pseudomonadati</taxon>
        <taxon>Pseudomonadota</taxon>
        <taxon>Alphaproteobacteria</taxon>
        <taxon>Rhodobacterales</taxon>
        <taxon>Paracoccaceae</taxon>
        <taxon>Albidovulum</taxon>
    </lineage>
</organism>
<dbReference type="EMBL" id="JAPDOG010000042">
    <property type="protein sequence ID" value="MCW3784410.1"/>
    <property type="molecule type" value="Genomic_DNA"/>
</dbReference>
<name>A0ABT3J9R0_9RHOB</name>
<keyword evidence="2" id="KW-0472">Membrane</keyword>
<evidence type="ECO:0000313" key="3">
    <source>
        <dbReference type="EMBL" id="MCW3784410.1"/>
    </source>
</evidence>
<sequence length="169" mass="17785">MRDAASTPRGLRGLTWLPMPLALVVAVVGWLVLTDPIRDSGNGAAGREPVLRAGRARRSGHRPSGSRRRLGASFDHEIAVAVPAPKATSGQLRAQALIGSLIGIVPVAIGAMFHPVPRNVRQGGMNFFLALTVGLLAFLLIDGSAEALELATKTAAIFQRPVMVVLAAW</sequence>
<feature type="compositionally biased region" description="Basic residues" evidence="1">
    <location>
        <begin position="54"/>
        <end position="69"/>
    </location>
</feature>
<feature type="transmembrane region" description="Helical" evidence="2">
    <location>
        <begin position="12"/>
        <end position="33"/>
    </location>
</feature>
<evidence type="ECO:0000256" key="2">
    <source>
        <dbReference type="SAM" id="Phobius"/>
    </source>
</evidence>
<keyword evidence="4" id="KW-1185">Reference proteome</keyword>
<proteinExistence type="predicted"/>
<reference evidence="3 4" key="1">
    <citation type="submission" date="2022-10" db="EMBL/GenBank/DDBJ databases">
        <title>Defluviimonas sp. CAU 1641 isolated from mud.</title>
        <authorList>
            <person name="Kim W."/>
        </authorList>
    </citation>
    <scope>NUCLEOTIDE SEQUENCE [LARGE SCALE GENOMIC DNA]</scope>
    <source>
        <strain evidence="3 4">CAU 1641</strain>
    </source>
</reference>
<feature type="transmembrane region" description="Helical" evidence="2">
    <location>
        <begin position="125"/>
        <end position="141"/>
    </location>
</feature>
<evidence type="ECO:0000313" key="4">
    <source>
        <dbReference type="Proteomes" id="UP001207582"/>
    </source>
</evidence>